<feature type="region of interest" description="Disordered" evidence="8">
    <location>
        <begin position="1"/>
        <end position="22"/>
    </location>
</feature>
<dbReference type="EC" id="3.1.13.1" evidence="7"/>
<comment type="catalytic activity">
    <reaction evidence="1 7">
        <text>Exonucleolytic cleavage in the 3'- to 5'-direction to yield nucleoside 5'-phosphates.</text>
        <dbReference type="EC" id="3.1.13.1"/>
    </reaction>
</comment>
<dbReference type="AlphaFoldDB" id="A0A212JFU7"/>
<dbReference type="EMBL" id="FLUP01000001">
    <property type="protein sequence ID" value="SBV98308.1"/>
    <property type="molecule type" value="Genomic_DNA"/>
</dbReference>
<comment type="similarity">
    <text evidence="7">Belongs to the RNR ribonuclease family. RNase R subfamily.</text>
</comment>
<dbReference type="InterPro" id="IPR001900">
    <property type="entry name" value="RNase_II/R"/>
</dbReference>
<dbReference type="GO" id="GO:0003723">
    <property type="term" value="F:RNA binding"/>
    <property type="evidence" value="ECO:0007669"/>
    <property type="project" value="UniProtKB-UniRule"/>
</dbReference>
<evidence type="ECO:0000256" key="6">
    <source>
        <dbReference type="ARBA" id="ARBA00022884"/>
    </source>
</evidence>
<evidence type="ECO:0000256" key="4">
    <source>
        <dbReference type="ARBA" id="ARBA00022801"/>
    </source>
</evidence>
<dbReference type="InterPro" id="IPR011805">
    <property type="entry name" value="RNase_R"/>
</dbReference>
<dbReference type="HAMAP" id="MF_01895">
    <property type="entry name" value="RNase_R"/>
    <property type="match status" value="1"/>
</dbReference>
<dbReference type="GO" id="GO:0005829">
    <property type="term" value="C:cytosol"/>
    <property type="evidence" value="ECO:0007669"/>
    <property type="project" value="TreeGrafter"/>
</dbReference>
<dbReference type="GO" id="GO:0006402">
    <property type="term" value="P:mRNA catabolic process"/>
    <property type="evidence" value="ECO:0007669"/>
    <property type="project" value="TreeGrafter"/>
</dbReference>
<name>A0A212JFU7_9BACT</name>
<comment type="function">
    <text evidence="7">3'-5' exoribonuclease that releases 5'-nucleoside monophosphates and is involved in maturation of structured RNAs.</text>
</comment>
<dbReference type="SMART" id="SM00955">
    <property type="entry name" value="RNB"/>
    <property type="match status" value="1"/>
</dbReference>
<feature type="compositionally biased region" description="Low complexity" evidence="8">
    <location>
        <begin position="773"/>
        <end position="785"/>
    </location>
</feature>
<keyword evidence="2 7" id="KW-0963">Cytoplasm</keyword>
<dbReference type="PROSITE" id="PS50126">
    <property type="entry name" value="S1"/>
    <property type="match status" value="1"/>
</dbReference>
<dbReference type="RefSeq" id="WP_227118522.1">
    <property type="nucleotide sequence ID" value="NZ_LT598928.1"/>
</dbReference>
<gene>
    <name evidence="7 10" type="primary">rnr</name>
    <name evidence="10" type="ORF">KM92DES2_11039</name>
</gene>
<keyword evidence="5 7" id="KW-0269">Exonuclease</keyword>
<dbReference type="InterPro" id="IPR003029">
    <property type="entry name" value="S1_domain"/>
</dbReference>
<dbReference type="Gene3D" id="2.40.50.140">
    <property type="entry name" value="Nucleic acid-binding proteins"/>
    <property type="match status" value="2"/>
</dbReference>
<organism evidence="10">
    <name type="scientific">uncultured Desulfovibrio sp</name>
    <dbReference type="NCBI Taxonomy" id="167968"/>
    <lineage>
        <taxon>Bacteria</taxon>
        <taxon>Pseudomonadati</taxon>
        <taxon>Thermodesulfobacteriota</taxon>
        <taxon>Desulfovibrionia</taxon>
        <taxon>Desulfovibrionales</taxon>
        <taxon>Desulfovibrionaceae</taxon>
        <taxon>Desulfovibrio</taxon>
        <taxon>environmental samples</taxon>
    </lineage>
</organism>
<feature type="compositionally biased region" description="Basic residues" evidence="8">
    <location>
        <begin position="757"/>
        <end position="770"/>
    </location>
</feature>
<evidence type="ECO:0000256" key="7">
    <source>
        <dbReference type="HAMAP-Rule" id="MF_01895"/>
    </source>
</evidence>
<dbReference type="NCBIfam" id="TIGR02063">
    <property type="entry name" value="RNase_R"/>
    <property type="match status" value="1"/>
</dbReference>
<protein>
    <recommendedName>
        <fullName evidence="7">Ribonuclease R</fullName>
        <shortName evidence="7">RNase R</shortName>
        <ecNumber evidence="7">3.1.13.1</ecNumber>
    </recommendedName>
</protein>
<dbReference type="InterPro" id="IPR012340">
    <property type="entry name" value="NA-bd_OB-fold"/>
</dbReference>
<accession>A0A212JFU7</accession>
<sequence>MKKKKSQRGAPGASAHTPGFPSREELLEAFSAQSRPMRVDGLLRVLGLARRAKGDLEAALTTLAEQGRLLRLRGGLWARPEALKHITGRFSSLRDGGGFVTPMRPVAEGENNRDSQLEFTGARDVYIPAALTGEAWHQDIVRVALSPGASRGPSPEGRIVEVVERGLKEIPAHAAHRTGHTLFCRPADARLSVNFSVELAAGETPPEPGTLVLLAPVQRLASDLWTARIVGDYGREDDVAVQEELVKLNHEVPRDFPAGVLAEAQHLPSGPTPEDMHDREDVRALPLVTIDGADARDFDDAVEVEDRPGGGWLLRVAIADVSHYVRPRGNGSTGALDAEALSRGNSWYFPKSVEPMLPEALSNGLCSLRPDEDRLAMLAEIPFSPQGKPGKPRFAQVVMRSAARLTYDQVKACMLDNDAAALAALRQNPRGEEVISMLQRAFALYAALRDARRQRGSLDFDLPEADSRLDEAGRVVWIGHRQRHDAHRLIEEFMIAANEAVARHLRDVGMPFLYRVHPLPDPERLESLFDTLAGVGMEDLPPRPDAAAMQGILARVQGTDQEFLVNRLCLRAMPQARYQPFNEGHFGLASQAYCHFTSPIRRYADLLTHRALKTALGIGVGALPAGQKLLRISDQINRRERAAMACEREMDRRMGCLALLPRVGEHFKGMVAGVTDFGIFVELADMPVEGMIRIDDLGDDWYDFAPRTMSLVGQRSGVMWRMGQSLEVALAEVNLGRLEIRLMPLELPKAAQGNWRGRGKTSRKPAHKGGAKPGRTSRPGGSRSGWKITSPGDESSKSGGKGGAKGKARRSEGGAKRGPKAGGQGKGGSGGSGARGRSAGNGSKKRGR</sequence>
<feature type="region of interest" description="Disordered" evidence="8">
    <location>
        <begin position="751"/>
        <end position="848"/>
    </location>
</feature>
<evidence type="ECO:0000256" key="1">
    <source>
        <dbReference type="ARBA" id="ARBA00001849"/>
    </source>
</evidence>
<proteinExistence type="inferred from homology"/>
<dbReference type="GO" id="GO:0008859">
    <property type="term" value="F:exoribonuclease II activity"/>
    <property type="evidence" value="ECO:0007669"/>
    <property type="project" value="UniProtKB-UniRule"/>
</dbReference>
<keyword evidence="6 7" id="KW-0694">RNA-binding</keyword>
<dbReference type="CDD" id="cd04471">
    <property type="entry name" value="S1_RNase_R"/>
    <property type="match status" value="1"/>
</dbReference>
<dbReference type="InterPro" id="IPR050180">
    <property type="entry name" value="RNR_Ribonuclease"/>
</dbReference>
<evidence type="ECO:0000256" key="2">
    <source>
        <dbReference type="ARBA" id="ARBA00022490"/>
    </source>
</evidence>
<feature type="compositionally biased region" description="Gly residues" evidence="8">
    <location>
        <begin position="820"/>
        <end position="834"/>
    </location>
</feature>
<keyword evidence="4 7" id="KW-0378">Hydrolase</keyword>
<dbReference type="NCBIfam" id="TIGR00358">
    <property type="entry name" value="3_prime_RNase"/>
    <property type="match status" value="1"/>
</dbReference>
<feature type="domain" description="S1 motif" evidence="9">
    <location>
        <begin position="664"/>
        <end position="743"/>
    </location>
</feature>
<reference evidence="10" key="1">
    <citation type="submission" date="2016-04" db="EMBL/GenBank/DDBJ databases">
        <authorList>
            <person name="Evans L.H."/>
            <person name="Alamgir A."/>
            <person name="Owens N."/>
            <person name="Weber N.D."/>
            <person name="Virtaneva K."/>
            <person name="Barbian K."/>
            <person name="Babar A."/>
            <person name="Rosenke K."/>
        </authorList>
    </citation>
    <scope>NUCLEOTIDE SEQUENCE</scope>
    <source>
        <strain evidence="10">92-2</strain>
    </source>
</reference>
<comment type="subcellular location">
    <subcellularLocation>
        <location evidence="7">Cytoplasm</location>
    </subcellularLocation>
</comment>
<dbReference type="PANTHER" id="PTHR23355:SF9">
    <property type="entry name" value="DIS3-LIKE EXONUCLEASE 2"/>
    <property type="match status" value="1"/>
</dbReference>
<dbReference type="SMART" id="SM00316">
    <property type="entry name" value="S1"/>
    <property type="match status" value="1"/>
</dbReference>
<dbReference type="SUPFAM" id="SSF50249">
    <property type="entry name" value="Nucleic acid-binding proteins"/>
    <property type="match status" value="3"/>
</dbReference>
<keyword evidence="3 7" id="KW-0540">Nuclease</keyword>
<evidence type="ECO:0000256" key="5">
    <source>
        <dbReference type="ARBA" id="ARBA00022839"/>
    </source>
</evidence>
<evidence type="ECO:0000259" key="9">
    <source>
        <dbReference type="PROSITE" id="PS50126"/>
    </source>
</evidence>
<dbReference type="Pfam" id="PF00773">
    <property type="entry name" value="RNB"/>
    <property type="match status" value="1"/>
</dbReference>
<dbReference type="Pfam" id="PF00575">
    <property type="entry name" value="S1"/>
    <property type="match status" value="1"/>
</dbReference>
<dbReference type="InterPro" id="IPR004476">
    <property type="entry name" value="RNase_II/RNase_R"/>
</dbReference>
<evidence type="ECO:0000256" key="3">
    <source>
        <dbReference type="ARBA" id="ARBA00022722"/>
    </source>
</evidence>
<evidence type="ECO:0000256" key="8">
    <source>
        <dbReference type="SAM" id="MobiDB-lite"/>
    </source>
</evidence>
<evidence type="ECO:0000313" key="10">
    <source>
        <dbReference type="EMBL" id="SBV98308.1"/>
    </source>
</evidence>
<dbReference type="PANTHER" id="PTHR23355">
    <property type="entry name" value="RIBONUCLEASE"/>
    <property type="match status" value="1"/>
</dbReference>